<dbReference type="GO" id="GO:0003677">
    <property type="term" value="F:DNA binding"/>
    <property type="evidence" value="ECO:0007669"/>
    <property type="project" value="InterPro"/>
</dbReference>
<keyword evidence="2" id="KW-0255">Endonuclease</keyword>
<evidence type="ECO:0000259" key="1">
    <source>
        <dbReference type="Pfam" id="PF04471"/>
    </source>
</evidence>
<dbReference type="PANTHER" id="PTHR30015:SF7">
    <property type="entry name" value="TYPE IV METHYL-DIRECTED RESTRICTION ENZYME ECOKMRR"/>
    <property type="match status" value="1"/>
</dbReference>
<evidence type="ECO:0000313" key="3">
    <source>
        <dbReference type="Proteomes" id="UP000240535"/>
    </source>
</evidence>
<dbReference type="GO" id="GO:0015666">
    <property type="term" value="F:restriction endodeoxyribonuclease activity"/>
    <property type="evidence" value="ECO:0007669"/>
    <property type="project" value="TreeGrafter"/>
</dbReference>
<dbReference type="AlphaFoldDB" id="A0A2P8R0E0"/>
<dbReference type="InterPro" id="IPR011856">
    <property type="entry name" value="tRNA_endonuc-like_dom_sf"/>
</dbReference>
<reference evidence="3" key="1">
    <citation type="submission" date="2017-10" db="EMBL/GenBank/DDBJ databases">
        <title>Campylobacter species from seals.</title>
        <authorList>
            <person name="Gilbert M.J."/>
            <person name="Zomer A.L."/>
            <person name="Timmerman A.J."/>
            <person name="Duim B."/>
            <person name="Wagenaar J.A."/>
        </authorList>
    </citation>
    <scope>NUCLEOTIDE SEQUENCE [LARGE SCALE GENOMIC DNA]</scope>
    <source>
        <strain evidence="3">17S00004-5</strain>
    </source>
</reference>
<sequence length="275" mass="31878">MKISENLSDKEIKQLQKTLYEYFETGYHFEEFLKEYLIKMGLDEVQVTQRSKDGGIDLKAIRKGVGDFSDIDIIHYYVQAKRYKISSKISVNKVRELKGTIPFGYKGMFITTSFFTNDAKSEAINDPSKPVVLINGEALIRSCIDNQIGFVYLPKFSAKEMDSFLKHDSDYVKYKAKNYIEKIITANDIRARIISCPSAIMSKLDGREEVDVIINDDKEFTFSINKGRNYFAKVTECFREYGLLSDDNVITPRKSKWYFDDKMDKVFIYIGKENV</sequence>
<keyword evidence="2" id="KW-0540">Nuclease</keyword>
<dbReference type="SUPFAM" id="SSF52980">
    <property type="entry name" value="Restriction endonuclease-like"/>
    <property type="match status" value="1"/>
</dbReference>
<dbReference type="InterPro" id="IPR007560">
    <property type="entry name" value="Restrct_endonuc_IV_Mrr"/>
</dbReference>
<dbReference type="Proteomes" id="UP000240535">
    <property type="component" value="Unassembled WGS sequence"/>
</dbReference>
<dbReference type="Pfam" id="PF04471">
    <property type="entry name" value="Mrr_cat"/>
    <property type="match status" value="1"/>
</dbReference>
<protein>
    <submittedName>
        <fullName evidence="2">Restriction endonuclease</fullName>
    </submittedName>
</protein>
<dbReference type="PANTHER" id="PTHR30015">
    <property type="entry name" value="MRR RESTRICTION SYSTEM PROTEIN"/>
    <property type="match status" value="1"/>
</dbReference>
<gene>
    <name evidence="2" type="ORF">CQ405_05195</name>
</gene>
<organism evidence="2 3">
    <name type="scientific">Campylobacter blaseri</name>
    <dbReference type="NCBI Taxonomy" id="2042961"/>
    <lineage>
        <taxon>Bacteria</taxon>
        <taxon>Pseudomonadati</taxon>
        <taxon>Campylobacterota</taxon>
        <taxon>Epsilonproteobacteria</taxon>
        <taxon>Campylobacterales</taxon>
        <taxon>Campylobacteraceae</taxon>
        <taxon>Campylobacter</taxon>
    </lineage>
</organism>
<feature type="domain" description="Restriction endonuclease type IV Mrr" evidence="1">
    <location>
        <begin position="25"/>
        <end position="142"/>
    </location>
</feature>
<comment type="caution">
    <text evidence="2">The sequence shown here is derived from an EMBL/GenBank/DDBJ whole genome shotgun (WGS) entry which is preliminary data.</text>
</comment>
<dbReference type="GO" id="GO:0009307">
    <property type="term" value="P:DNA restriction-modification system"/>
    <property type="evidence" value="ECO:0007669"/>
    <property type="project" value="InterPro"/>
</dbReference>
<proteinExistence type="predicted"/>
<dbReference type="InterPro" id="IPR052906">
    <property type="entry name" value="Type_IV_Methyl-Rstrct_Enzyme"/>
</dbReference>
<dbReference type="Gene3D" id="3.40.1350.10">
    <property type="match status" value="1"/>
</dbReference>
<accession>A0A2P8R0E0</accession>
<keyword evidence="2" id="KW-0378">Hydrolase</keyword>
<evidence type="ECO:0000313" key="2">
    <source>
        <dbReference type="EMBL" id="PSM51961.1"/>
    </source>
</evidence>
<dbReference type="InterPro" id="IPR011335">
    <property type="entry name" value="Restrct_endonuc-II-like"/>
</dbReference>
<dbReference type="RefSeq" id="WP_106871397.1">
    <property type="nucleotide sequence ID" value="NZ_CP053841.1"/>
</dbReference>
<dbReference type="OrthoDB" id="9781481at2"/>
<name>A0A2P8R0E0_9BACT</name>
<dbReference type="EMBL" id="PDHH01000004">
    <property type="protein sequence ID" value="PSM51961.1"/>
    <property type="molecule type" value="Genomic_DNA"/>
</dbReference>
<keyword evidence="3" id="KW-1185">Reference proteome</keyword>